<evidence type="ECO:0000313" key="3">
    <source>
        <dbReference type="Proteomes" id="UP001341281"/>
    </source>
</evidence>
<reference evidence="2 3" key="1">
    <citation type="submission" date="2024-02" db="EMBL/GenBank/DDBJ databases">
        <title>High-quality chromosome-scale genome assembly of Pensacola bahiagrass (Paspalum notatum Flugge var. saurae).</title>
        <authorList>
            <person name="Vega J.M."/>
            <person name="Podio M."/>
            <person name="Orjuela J."/>
            <person name="Siena L.A."/>
            <person name="Pessino S.C."/>
            <person name="Combes M.C."/>
            <person name="Mariac C."/>
            <person name="Albertini E."/>
            <person name="Pupilli F."/>
            <person name="Ortiz J.P.A."/>
            <person name="Leblanc O."/>
        </authorList>
    </citation>
    <scope>NUCLEOTIDE SEQUENCE [LARGE SCALE GENOMIC DNA]</scope>
    <source>
        <strain evidence="2">R1</strain>
        <tissue evidence="2">Leaf</tissue>
    </source>
</reference>
<sequence>MEATIAQKFRQDTRTEQRQMTQLRDSIANRIHEFFSAQVQEMSGNNVIWQPKEVEDLLLYFKEKIQVSGKATVFKDVHHEECARRINEKYGTNFTVYYKYHKLKGEWKCILEAKAASGASFDDVQKKIIYDEIEVVKMKAVSSGDKRAKYYNVPIPLYDEMEFVFSGKHATGEFSVLQVPFDHPPKYGEDETVGSRRSTQEQDDVNADPSQYYDSDTLPGSDSPSFVGLKRKSEEKEKRGKRSKRDNSVVQEVTGAMNNMSATMHFTHVTDPNESIYKAIDEMQEYPLLVRLDLQTFLAEHSNIASMLKGRPEEAIKQWVAQWVLGRYPPATS</sequence>
<feature type="region of interest" description="Disordered" evidence="1">
    <location>
        <begin position="185"/>
        <end position="247"/>
    </location>
</feature>
<dbReference type="Proteomes" id="UP001341281">
    <property type="component" value="Chromosome 04"/>
</dbReference>
<keyword evidence="3" id="KW-1185">Reference proteome</keyword>
<evidence type="ECO:0000313" key="2">
    <source>
        <dbReference type="EMBL" id="WVZ71954.1"/>
    </source>
</evidence>
<evidence type="ECO:0000256" key="1">
    <source>
        <dbReference type="SAM" id="MobiDB-lite"/>
    </source>
</evidence>
<dbReference type="EMBL" id="CP144748">
    <property type="protein sequence ID" value="WVZ71954.1"/>
    <property type="molecule type" value="Genomic_DNA"/>
</dbReference>
<gene>
    <name evidence="2" type="ORF">U9M48_020481</name>
</gene>
<evidence type="ECO:0008006" key="4">
    <source>
        <dbReference type="Google" id="ProtNLM"/>
    </source>
</evidence>
<name>A0AAQ3TDG0_PASNO</name>
<dbReference type="PANTHER" id="PTHR47624">
    <property type="entry name" value="OS01G0204900 PROTEIN"/>
    <property type="match status" value="1"/>
</dbReference>
<feature type="compositionally biased region" description="Polar residues" evidence="1">
    <location>
        <begin position="208"/>
        <end position="224"/>
    </location>
</feature>
<dbReference type="PANTHER" id="PTHR47624:SF1">
    <property type="entry name" value="OS01G0204900 PROTEIN"/>
    <property type="match status" value="1"/>
</dbReference>
<dbReference type="AlphaFoldDB" id="A0AAQ3TDG0"/>
<protein>
    <recommendedName>
        <fullName evidence="4">Myb/SANT-like domain-containing protein</fullName>
    </recommendedName>
</protein>
<accession>A0AAQ3TDG0</accession>
<proteinExistence type="predicted"/>
<organism evidence="2 3">
    <name type="scientific">Paspalum notatum var. saurae</name>
    <dbReference type="NCBI Taxonomy" id="547442"/>
    <lineage>
        <taxon>Eukaryota</taxon>
        <taxon>Viridiplantae</taxon>
        <taxon>Streptophyta</taxon>
        <taxon>Embryophyta</taxon>
        <taxon>Tracheophyta</taxon>
        <taxon>Spermatophyta</taxon>
        <taxon>Magnoliopsida</taxon>
        <taxon>Liliopsida</taxon>
        <taxon>Poales</taxon>
        <taxon>Poaceae</taxon>
        <taxon>PACMAD clade</taxon>
        <taxon>Panicoideae</taxon>
        <taxon>Andropogonodae</taxon>
        <taxon>Paspaleae</taxon>
        <taxon>Paspalinae</taxon>
        <taxon>Paspalum</taxon>
    </lineage>
</organism>